<gene>
    <name evidence="2" type="ORF">ABIG07_000009</name>
</gene>
<reference evidence="2 3" key="1">
    <citation type="submission" date="2024-07" db="EMBL/GenBank/DDBJ databases">
        <title>Genomic Encyclopedia of Type Strains, Phase V (KMG-V): Genome sequencing to study the core and pangenomes of soil and plant-associated prokaryotes.</title>
        <authorList>
            <person name="Whitman W."/>
        </authorList>
    </citation>
    <scope>NUCLEOTIDE SEQUENCE [LARGE SCALE GENOMIC DNA]</scope>
    <source>
        <strain evidence="2 3">USDA 152</strain>
    </source>
</reference>
<protein>
    <submittedName>
        <fullName evidence="2">Multidrug efflux pump subunit AcrA (Membrane-fusion protein)</fullName>
    </submittedName>
</protein>
<feature type="coiled-coil region" evidence="1">
    <location>
        <begin position="73"/>
        <end position="100"/>
    </location>
</feature>
<evidence type="ECO:0000313" key="2">
    <source>
        <dbReference type="EMBL" id="MEY9451061.1"/>
    </source>
</evidence>
<keyword evidence="3" id="KW-1185">Reference proteome</keyword>
<dbReference type="EMBL" id="JBGBZJ010000001">
    <property type="protein sequence ID" value="MEY9451061.1"/>
    <property type="molecule type" value="Genomic_DNA"/>
</dbReference>
<evidence type="ECO:0000313" key="3">
    <source>
        <dbReference type="Proteomes" id="UP001565369"/>
    </source>
</evidence>
<accession>A0ABV4FHK2</accession>
<name>A0ABV4FHK2_9BRAD</name>
<dbReference type="Proteomes" id="UP001565369">
    <property type="component" value="Unassembled WGS sequence"/>
</dbReference>
<comment type="caution">
    <text evidence="2">The sequence shown here is derived from an EMBL/GenBank/DDBJ whole genome shotgun (WGS) entry which is preliminary data.</text>
</comment>
<keyword evidence="1" id="KW-0175">Coiled coil</keyword>
<evidence type="ECO:0000256" key="1">
    <source>
        <dbReference type="SAM" id="Coils"/>
    </source>
</evidence>
<sequence>MSDSLHLEERAIEAVWCYREALAAAANSEKAQARAHRALMSILPDLERAIIEDRPSSFAKKLFDAGARAVTQLDEARQVFNEAAARLEGARQALAAVEEELGYIPDVPAKGNRARP</sequence>
<dbReference type="RefSeq" id="WP_340672712.1">
    <property type="nucleotide sequence ID" value="NZ_CP150124.1"/>
</dbReference>
<organism evidence="2 3">
    <name type="scientific">Bradyrhizobium ottawaense</name>
    <dbReference type="NCBI Taxonomy" id="931866"/>
    <lineage>
        <taxon>Bacteria</taxon>
        <taxon>Pseudomonadati</taxon>
        <taxon>Pseudomonadota</taxon>
        <taxon>Alphaproteobacteria</taxon>
        <taxon>Hyphomicrobiales</taxon>
        <taxon>Nitrobacteraceae</taxon>
        <taxon>Bradyrhizobium</taxon>
    </lineage>
</organism>
<proteinExistence type="predicted"/>